<proteinExistence type="predicted"/>
<dbReference type="SUPFAM" id="SSF53474">
    <property type="entry name" value="alpha/beta-Hydrolases"/>
    <property type="match status" value="1"/>
</dbReference>
<accession>A0ABD3HSF6</accession>
<keyword evidence="3" id="KW-1185">Reference proteome</keyword>
<protein>
    <recommendedName>
        <fullName evidence="1">Phospholipid/glycerol acyltransferase domain-containing protein</fullName>
    </recommendedName>
</protein>
<dbReference type="EMBL" id="JBJQOH010000003">
    <property type="protein sequence ID" value="KAL3693711.1"/>
    <property type="molecule type" value="Genomic_DNA"/>
</dbReference>
<dbReference type="Proteomes" id="UP001633002">
    <property type="component" value="Unassembled WGS sequence"/>
</dbReference>
<sequence length="728" mass="79887">MAFAGAASTPVPSRFTLCTTFVAAPAKASCWILCTRQFFDSVATSTQRNLECCSVSRARNFIRANSTANGCANAVSSTYTEAESREAKQAELLSAVDVKEELVTEEITGAPSCPVPDFSTSANHVTLLSPLGLLPESVRDENEYGRPLLVYVPGMDGTGEGIKSQLGSLFGAGYDIRCVYIPSNDRSTWQQLVDIILPLVREEVYDETGGKRHLTVFGESFGGCLALRLAQADPSLVSRLVLLNPATNFPTSNLLGSVAAQTGLLALFPEPLYEIAQDIVLPLLVKRNRVSTSGTEEFLSPLDFVPAGCAAWRLAMLNDLTSLSDSDLRVVSMPTLLIASAKDRILSSMTEGARLQRVLSNAKRVVLPESGHTALYEDNVNVADIMSSNGFDHPRRTKNADLSSVSSPSTVAKREEAVADEVMDEMGRILEFWRILTSPYVSGGENLPPPGREPRRPVLFVGNHTMFGVYDSAILVYELYLRGFRCRGLAHPGHWIAGLGGIFERYGNVKASQFAAYKLLKDGENVLLFPGGAREVCKRKGEEYKLLWKPTTDFVRMASRHNAIIVPFGALGADEAFTIAYDANDLRVSPFWPLIEAVYNRVGIDLDNIYPITALPGTNIPSPIPVPSIERIYFHFAEPIDTADFASNLNDRAKCQELYMSVKTRVEESIVLLKNIRESDPERELPIRLAAKLGRLLPEFAPRVTASQNGLRRLGTELENVMRDERLV</sequence>
<dbReference type="SUPFAM" id="SSF69593">
    <property type="entry name" value="Glycerol-3-phosphate (1)-acyltransferase"/>
    <property type="match status" value="1"/>
</dbReference>
<name>A0ABD3HSF6_9MARC</name>
<dbReference type="Pfam" id="PF12697">
    <property type="entry name" value="Abhydrolase_6"/>
    <property type="match status" value="1"/>
</dbReference>
<comment type="caution">
    <text evidence="2">The sequence shown here is derived from an EMBL/GenBank/DDBJ whole genome shotgun (WGS) entry which is preliminary data.</text>
</comment>
<dbReference type="PANTHER" id="PTHR22753">
    <property type="entry name" value="TRANSMEMBRANE PROTEIN 68"/>
    <property type="match status" value="1"/>
</dbReference>
<dbReference type="InterPro" id="IPR000073">
    <property type="entry name" value="AB_hydrolase_1"/>
</dbReference>
<dbReference type="PANTHER" id="PTHR22753:SF48">
    <property type="entry name" value="PHOSPHOLIPID_GLYCEROL ACYLTRANSFERASE DOMAIN-CONTAINING PROTEIN"/>
    <property type="match status" value="1"/>
</dbReference>
<dbReference type="CDD" id="cd07987">
    <property type="entry name" value="LPLAT_MGAT-like"/>
    <property type="match status" value="1"/>
</dbReference>
<dbReference type="InterPro" id="IPR002123">
    <property type="entry name" value="Plipid/glycerol_acylTrfase"/>
</dbReference>
<dbReference type="SMART" id="SM00563">
    <property type="entry name" value="PlsC"/>
    <property type="match status" value="1"/>
</dbReference>
<reference evidence="2 3" key="1">
    <citation type="submission" date="2024-09" db="EMBL/GenBank/DDBJ databases">
        <title>Chromosome-scale assembly of Riccia sorocarpa.</title>
        <authorList>
            <person name="Paukszto L."/>
        </authorList>
    </citation>
    <scope>NUCLEOTIDE SEQUENCE [LARGE SCALE GENOMIC DNA]</scope>
    <source>
        <strain evidence="2">LP-2024</strain>
        <tissue evidence="2">Aerial parts of the thallus</tissue>
    </source>
</reference>
<evidence type="ECO:0000313" key="2">
    <source>
        <dbReference type="EMBL" id="KAL3693711.1"/>
    </source>
</evidence>
<dbReference type="Pfam" id="PF01553">
    <property type="entry name" value="Acyltransferase"/>
    <property type="match status" value="1"/>
</dbReference>
<evidence type="ECO:0000259" key="1">
    <source>
        <dbReference type="SMART" id="SM00563"/>
    </source>
</evidence>
<dbReference type="Gene3D" id="3.40.50.1820">
    <property type="entry name" value="alpha/beta hydrolase"/>
    <property type="match status" value="1"/>
</dbReference>
<dbReference type="InterPro" id="IPR029058">
    <property type="entry name" value="AB_hydrolase_fold"/>
</dbReference>
<gene>
    <name evidence="2" type="ORF">R1sor_007362</name>
</gene>
<dbReference type="AlphaFoldDB" id="A0ABD3HSF6"/>
<feature type="domain" description="Phospholipid/glycerol acyltransferase" evidence="1">
    <location>
        <begin position="458"/>
        <end position="573"/>
    </location>
</feature>
<organism evidence="2 3">
    <name type="scientific">Riccia sorocarpa</name>
    <dbReference type="NCBI Taxonomy" id="122646"/>
    <lineage>
        <taxon>Eukaryota</taxon>
        <taxon>Viridiplantae</taxon>
        <taxon>Streptophyta</taxon>
        <taxon>Embryophyta</taxon>
        <taxon>Marchantiophyta</taxon>
        <taxon>Marchantiopsida</taxon>
        <taxon>Marchantiidae</taxon>
        <taxon>Marchantiales</taxon>
        <taxon>Ricciaceae</taxon>
        <taxon>Riccia</taxon>
    </lineage>
</organism>
<evidence type="ECO:0000313" key="3">
    <source>
        <dbReference type="Proteomes" id="UP001633002"/>
    </source>
</evidence>